<organism evidence="1 2">
    <name type="scientific">Pseudomonas oryzihabitans</name>
    <dbReference type="NCBI Taxonomy" id="47885"/>
    <lineage>
        <taxon>Bacteria</taxon>
        <taxon>Pseudomonadati</taxon>
        <taxon>Pseudomonadota</taxon>
        <taxon>Gammaproteobacteria</taxon>
        <taxon>Pseudomonadales</taxon>
        <taxon>Pseudomonadaceae</taxon>
        <taxon>Pseudomonas</taxon>
    </lineage>
</organism>
<name>A0A1G5PD87_9PSED</name>
<accession>A0A1G5PD87</accession>
<dbReference type="EMBL" id="FMWB01000012">
    <property type="protein sequence ID" value="SCZ47278.1"/>
    <property type="molecule type" value="Genomic_DNA"/>
</dbReference>
<evidence type="ECO:0000313" key="2">
    <source>
        <dbReference type="Proteomes" id="UP000183046"/>
    </source>
</evidence>
<sequence length="43" mass="4924">MGAFSLFGQWYRNGDGLRNKDNGLVLLFRSNHYPGPQRSKDLP</sequence>
<proteinExistence type="predicted"/>
<gene>
    <name evidence="1" type="ORF">SAMN05216279_112127</name>
</gene>
<dbReference type="Proteomes" id="UP000183046">
    <property type="component" value="Unassembled WGS sequence"/>
</dbReference>
<comment type="caution">
    <text evidence="1">The sequence shown here is derived from an EMBL/GenBank/DDBJ whole genome shotgun (WGS) entry which is preliminary data.</text>
</comment>
<reference evidence="2" key="1">
    <citation type="submission" date="2016-10" db="EMBL/GenBank/DDBJ databases">
        <authorList>
            <person name="de Groot N.N."/>
        </authorList>
    </citation>
    <scope>NUCLEOTIDE SEQUENCE [LARGE SCALE GENOMIC DNA]</scope>
    <source>
        <strain evidence="2">DSM 15758</strain>
    </source>
</reference>
<dbReference type="AlphaFoldDB" id="A0A1G5PD87"/>
<protein>
    <submittedName>
        <fullName evidence="1">Uncharacterized protein</fullName>
    </submittedName>
</protein>
<evidence type="ECO:0000313" key="1">
    <source>
        <dbReference type="EMBL" id="SCZ47278.1"/>
    </source>
</evidence>